<dbReference type="eggNOG" id="ENOG502QVD5">
    <property type="taxonomic scope" value="Eukaryota"/>
</dbReference>
<dbReference type="EMBL" id="AMQM01000212">
    <property type="status" value="NOT_ANNOTATED_CDS"/>
    <property type="molecule type" value="Genomic_DNA"/>
</dbReference>
<dbReference type="InterPro" id="IPR026847">
    <property type="entry name" value="VPS13"/>
</dbReference>
<dbReference type="KEGG" id="hro:HELRODRAFT_187936"/>
<dbReference type="OrthoDB" id="272810at2759"/>
<sequence>MLEGLIAWVLNTYLGEYVENLNTDQLSVGIFQGNVELENLPLKKSALKNLGFPFVVKSGLIGRIKLQIPVRRLKSEQWVVTIEDLFLIAGPDTNDVYNSEAEEKLFAEKKKILLAEFDENFKLQKDYIQQSASSSSSSSSWLSWWSYGTSFITNIIDNFQLQVKNVHIRYEDDVSIPYHTFACGVTINSISAQSADSNWPHPILYCPLPPCKLPGFNYRGLDSILHKIVDLNEFAFYWDCRAQLFEQMETVDKNSFIEFFKKQNEFMQSDACAYVLEPVSCFTKFQRGTSSLPLRSRHTPRIWLDVTLDNLPVSLHEGQFRQMHTAMKAYDMVCKANKYRKFKPLTQDGTNWKKSEVLWKFALNVTMNEVKERNKRFKKEFMLKRARTNVLYVKAYRSWLTLGPKYVVKIDKDFMDEFEAETALEELRILRSIVTEELLDCPCKNQAQSGTIEFNDNNNFYYTVIFSTCDTIFTTYFVTNNCATTASFVTTCCYSTGHNICSPAHTFFYTCSINNHICCNIDTNINNVINNNAINNCFSNLTNSYFNDITAKRSTTSITCCTTGYFAKMKALQVGIPLSDPSTAPVASKEQPDSLDDLDGAQQASIEDNDSNNSNGKPGQQCLNTSAPNHLLKSEFDEDLQMMFDARETENSLMLMDVVFLRVNFKLNSGSLNLKSIKKDVDADEHGVDYINIGSTDIDKADDAQTTICEDSLPTGQPLNETILLKPTFNSRKGRKHVLSDLLLLECKEIEMKFESRTRVDGWMFGIEMSNLTLHDQHTTDSIRPTLISSFSEKIINSRRSHDDENRNNSEIKKLFKFCLEKNPFFTKASYKLSISSQPLDIVYNPTFIEKIKETLTLPQDPANFQLDITALAKRKYEVFKKQTKRELQQTIDAVLEGNVQSNSTSWLLDVDMFAPHIILPRNFTDPHATIVIFDLGHMLISNKKKQETPAAAVATAPHADFIANTDHLNGMCTFLRS</sequence>
<dbReference type="GeneID" id="20210722"/>
<dbReference type="Pfam" id="PF12624">
    <property type="entry name" value="VPS13_N"/>
    <property type="match status" value="1"/>
</dbReference>
<feature type="region of interest" description="Disordered" evidence="2">
    <location>
        <begin position="605"/>
        <end position="624"/>
    </location>
</feature>
<protein>
    <recommendedName>
        <fullName evidence="3">Chorein N-terminal domain-containing protein</fullName>
    </recommendedName>
</protein>
<feature type="domain" description="Chorein N-terminal" evidence="3">
    <location>
        <begin position="1"/>
        <end position="950"/>
    </location>
</feature>
<dbReference type="RefSeq" id="XP_009009358.1">
    <property type="nucleotide sequence ID" value="XM_009011110.1"/>
</dbReference>
<dbReference type="InterPro" id="IPR026854">
    <property type="entry name" value="VPS13_N"/>
</dbReference>
<reference evidence="6" key="1">
    <citation type="submission" date="2012-12" db="EMBL/GenBank/DDBJ databases">
        <authorList>
            <person name="Hellsten U."/>
            <person name="Grimwood J."/>
            <person name="Chapman J.A."/>
            <person name="Shapiro H."/>
            <person name="Aerts A."/>
            <person name="Otillar R.P."/>
            <person name="Terry A.Y."/>
            <person name="Boore J.L."/>
            <person name="Simakov O."/>
            <person name="Marletaz F."/>
            <person name="Cho S.-J."/>
            <person name="Edsinger-Gonzales E."/>
            <person name="Havlak P."/>
            <person name="Kuo D.-H."/>
            <person name="Larsson T."/>
            <person name="Lv J."/>
            <person name="Arendt D."/>
            <person name="Savage R."/>
            <person name="Osoegawa K."/>
            <person name="de Jong P."/>
            <person name="Lindberg D.R."/>
            <person name="Seaver E.C."/>
            <person name="Weisblat D.A."/>
            <person name="Putnam N.H."/>
            <person name="Grigoriev I.V."/>
            <person name="Rokhsar D.S."/>
        </authorList>
    </citation>
    <scope>NUCLEOTIDE SEQUENCE</scope>
</reference>
<organism evidence="5 6">
    <name type="scientific">Helobdella robusta</name>
    <name type="common">Californian leech</name>
    <dbReference type="NCBI Taxonomy" id="6412"/>
    <lineage>
        <taxon>Eukaryota</taxon>
        <taxon>Metazoa</taxon>
        <taxon>Spiralia</taxon>
        <taxon>Lophotrochozoa</taxon>
        <taxon>Annelida</taxon>
        <taxon>Clitellata</taxon>
        <taxon>Hirudinea</taxon>
        <taxon>Rhynchobdellida</taxon>
        <taxon>Glossiphoniidae</taxon>
        <taxon>Helobdella</taxon>
    </lineage>
</organism>
<reference evidence="5" key="3">
    <citation type="submission" date="2015-06" db="UniProtKB">
        <authorList>
            <consortium name="EnsemblMetazoa"/>
        </authorList>
    </citation>
    <scope>IDENTIFICATION</scope>
</reference>
<evidence type="ECO:0000313" key="4">
    <source>
        <dbReference type="EMBL" id="ESO12638.1"/>
    </source>
</evidence>
<reference evidence="4 6" key="2">
    <citation type="journal article" date="2013" name="Nature">
        <title>Insights into bilaterian evolution from three spiralian genomes.</title>
        <authorList>
            <person name="Simakov O."/>
            <person name="Marletaz F."/>
            <person name="Cho S.J."/>
            <person name="Edsinger-Gonzales E."/>
            <person name="Havlak P."/>
            <person name="Hellsten U."/>
            <person name="Kuo D.H."/>
            <person name="Larsson T."/>
            <person name="Lv J."/>
            <person name="Arendt D."/>
            <person name="Savage R."/>
            <person name="Osoegawa K."/>
            <person name="de Jong P."/>
            <person name="Grimwood J."/>
            <person name="Chapman J.A."/>
            <person name="Shapiro H."/>
            <person name="Aerts A."/>
            <person name="Otillar R.P."/>
            <person name="Terry A.Y."/>
            <person name="Boore J.L."/>
            <person name="Grigoriev I.V."/>
            <person name="Lindberg D.R."/>
            <person name="Seaver E.C."/>
            <person name="Weisblat D.A."/>
            <person name="Putnam N.H."/>
            <person name="Rokhsar D.S."/>
        </authorList>
    </citation>
    <scope>NUCLEOTIDE SEQUENCE</scope>
</reference>
<dbReference type="EnsemblMetazoa" id="HelroT187936">
    <property type="protein sequence ID" value="HelroP187936"/>
    <property type="gene ID" value="HelroG187936"/>
</dbReference>
<dbReference type="InParanoid" id="T1FPH5"/>
<keyword evidence="1" id="KW-0813">Transport</keyword>
<evidence type="ECO:0000256" key="1">
    <source>
        <dbReference type="ARBA" id="ARBA00022448"/>
    </source>
</evidence>
<dbReference type="Proteomes" id="UP000015101">
    <property type="component" value="Unassembled WGS sequence"/>
</dbReference>
<evidence type="ECO:0000313" key="6">
    <source>
        <dbReference type="Proteomes" id="UP000015101"/>
    </source>
</evidence>
<evidence type="ECO:0000259" key="3">
    <source>
        <dbReference type="Pfam" id="PF12624"/>
    </source>
</evidence>
<evidence type="ECO:0000313" key="5">
    <source>
        <dbReference type="EnsemblMetazoa" id="HelroP187936"/>
    </source>
</evidence>
<dbReference type="PANTHER" id="PTHR16166:SF141">
    <property type="entry name" value="INTERMEMBRANE LIPID TRANSFER PROTEIN VPS13D"/>
    <property type="match status" value="1"/>
</dbReference>
<accession>T1FPH5</accession>
<dbReference type="EMBL" id="KB095811">
    <property type="protein sequence ID" value="ESO12638.1"/>
    <property type="molecule type" value="Genomic_DNA"/>
</dbReference>
<dbReference type="CTD" id="20210722"/>
<name>T1FPH5_HELRO</name>
<dbReference type="AlphaFoldDB" id="T1FPH5"/>
<dbReference type="HOGENOM" id="CLU_304077_0_0_1"/>
<proteinExistence type="predicted"/>
<evidence type="ECO:0000256" key="2">
    <source>
        <dbReference type="SAM" id="MobiDB-lite"/>
    </source>
</evidence>
<dbReference type="PANTHER" id="PTHR16166">
    <property type="entry name" value="VACUOLAR PROTEIN SORTING-ASSOCIATED PROTEIN VPS13"/>
    <property type="match status" value="1"/>
</dbReference>
<gene>
    <name evidence="5" type="primary">20210722</name>
    <name evidence="4" type="ORF">HELRODRAFT_187936</name>
</gene>
<keyword evidence="6" id="KW-1185">Reference proteome</keyword>